<reference evidence="1 2" key="1">
    <citation type="submission" date="2023-07" db="EMBL/GenBank/DDBJ databases">
        <title>Genomic Encyclopedia of Type Strains, Phase IV (KMG-IV): sequencing the most valuable type-strain genomes for metagenomic binning, comparative biology and taxonomic classification.</title>
        <authorList>
            <person name="Goeker M."/>
        </authorList>
    </citation>
    <scope>NUCLEOTIDE SEQUENCE [LARGE SCALE GENOMIC DNA]</scope>
    <source>
        <strain evidence="1 2">DSM 25963</strain>
    </source>
</reference>
<name>A0ABT9M4J1_9THEO</name>
<keyword evidence="2" id="KW-1185">Reference proteome</keyword>
<dbReference type="Proteomes" id="UP001223886">
    <property type="component" value="Unassembled WGS sequence"/>
</dbReference>
<comment type="caution">
    <text evidence="1">The sequence shown here is derived from an EMBL/GenBank/DDBJ whole genome shotgun (WGS) entry which is preliminary data.</text>
</comment>
<protein>
    <submittedName>
        <fullName evidence="1">Transposase</fullName>
    </submittedName>
</protein>
<sequence>MKKQLLFLAESVFEKTVNKDYEKAMKKLEEAMKVTIPALSNYADFVYSDMEVRILMNISLILKKVLK</sequence>
<accession>A0ABT9M4J1</accession>
<evidence type="ECO:0000313" key="1">
    <source>
        <dbReference type="EMBL" id="MDP9751022.1"/>
    </source>
</evidence>
<dbReference type="EMBL" id="JAURUP010000014">
    <property type="protein sequence ID" value="MDP9751022.1"/>
    <property type="molecule type" value="Genomic_DNA"/>
</dbReference>
<evidence type="ECO:0000313" key="2">
    <source>
        <dbReference type="Proteomes" id="UP001223886"/>
    </source>
</evidence>
<gene>
    <name evidence="1" type="ORF">J2S24_001512</name>
</gene>
<proteinExistence type="predicted"/>
<organism evidence="1 2">
    <name type="scientific">Thermoanaerobacter pentosaceus</name>
    <dbReference type="NCBI Taxonomy" id="694059"/>
    <lineage>
        <taxon>Bacteria</taxon>
        <taxon>Bacillati</taxon>
        <taxon>Bacillota</taxon>
        <taxon>Clostridia</taxon>
        <taxon>Thermoanaerobacterales</taxon>
        <taxon>Thermoanaerobacteraceae</taxon>
        <taxon>Thermoanaerobacter</taxon>
    </lineage>
</organism>